<keyword evidence="1" id="KW-0732">Signal</keyword>
<sequence length="216" mass="22238">MHASIAAGLLLLAQLAGVAAHGYLITPKARSYGPSDAFYDDMSGNGAGLNVVFNSNPGICGDPFQGVPTTNFAGAIGPIQATYNVGATIPVTFQLTANHGGKIVMKLCPSSPASATQSCFNTYPLKRSDTGTTEYWITTGTYTGSAAVTLNYVLPAGVSCANGCLLQWEYVAMQSCIENCASAVCGPAYSTKYNPITGGTNMVACPVAKGPEVTEN</sequence>
<organism evidence="3 4">
    <name type="scientific">Tribonema minus</name>
    <dbReference type="NCBI Taxonomy" id="303371"/>
    <lineage>
        <taxon>Eukaryota</taxon>
        <taxon>Sar</taxon>
        <taxon>Stramenopiles</taxon>
        <taxon>Ochrophyta</taxon>
        <taxon>PX clade</taxon>
        <taxon>Xanthophyceae</taxon>
        <taxon>Tribonematales</taxon>
        <taxon>Tribonemataceae</taxon>
        <taxon>Tribonema</taxon>
    </lineage>
</organism>
<dbReference type="Proteomes" id="UP000664859">
    <property type="component" value="Unassembled WGS sequence"/>
</dbReference>
<dbReference type="Pfam" id="PF03067">
    <property type="entry name" value="LPMO_10"/>
    <property type="match status" value="1"/>
</dbReference>
<protein>
    <recommendedName>
        <fullName evidence="2">Chitin-binding type-4 domain-containing protein</fullName>
    </recommendedName>
</protein>
<dbReference type="AlphaFoldDB" id="A0A835ZDH4"/>
<dbReference type="EMBL" id="JAFCMP010000016">
    <property type="protein sequence ID" value="KAG5191685.1"/>
    <property type="molecule type" value="Genomic_DNA"/>
</dbReference>
<keyword evidence="4" id="KW-1185">Reference proteome</keyword>
<name>A0A835ZDH4_9STRA</name>
<evidence type="ECO:0000313" key="3">
    <source>
        <dbReference type="EMBL" id="KAG5191685.1"/>
    </source>
</evidence>
<feature type="domain" description="Chitin-binding type-4" evidence="2">
    <location>
        <begin position="21"/>
        <end position="181"/>
    </location>
</feature>
<accession>A0A835ZDH4</accession>
<reference evidence="3" key="1">
    <citation type="submission" date="2021-02" db="EMBL/GenBank/DDBJ databases">
        <title>First Annotated Genome of the Yellow-green Alga Tribonema minus.</title>
        <authorList>
            <person name="Mahan K.M."/>
        </authorList>
    </citation>
    <scope>NUCLEOTIDE SEQUENCE</scope>
    <source>
        <strain evidence="3">UTEX B ZZ1240</strain>
    </source>
</reference>
<evidence type="ECO:0000256" key="1">
    <source>
        <dbReference type="SAM" id="SignalP"/>
    </source>
</evidence>
<gene>
    <name evidence="3" type="ORF">JKP88DRAFT_8904</name>
</gene>
<feature type="signal peptide" evidence="1">
    <location>
        <begin position="1"/>
        <end position="20"/>
    </location>
</feature>
<evidence type="ECO:0000313" key="4">
    <source>
        <dbReference type="Proteomes" id="UP000664859"/>
    </source>
</evidence>
<evidence type="ECO:0000259" key="2">
    <source>
        <dbReference type="Pfam" id="PF03067"/>
    </source>
</evidence>
<proteinExistence type="predicted"/>
<feature type="chain" id="PRO_5032644875" description="Chitin-binding type-4 domain-containing protein" evidence="1">
    <location>
        <begin position="21"/>
        <end position="216"/>
    </location>
</feature>
<comment type="caution">
    <text evidence="3">The sequence shown here is derived from an EMBL/GenBank/DDBJ whole genome shotgun (WGS) entry which is preliminary data.</text>
</comment>
<dbReference type="InterPro" id="IPR004302">
    <property type="entry name" value="Cellulose/chitin-bd_N"/>
</dbReference>
<dbReference type="OrthoDB" id="545243at2759"/>